<dbReference type="RefSeq" id="WP_163109170.1">
    <property type="nucleotide sequence ID" value="NZ_JAAAWP010000001.1"/>
</dbReference>
<dbReference type="AlphaFoldDB" id="A0A6L9MPN3"/>
<dbReference type="EMBL" id="JAAAWP010000001">
    <property type="protein sequence ID" value="NDW20010.1"/>
    <property type="molecule type" value="Genomic_DNA"/>
</dbReference>
<proteinExistence type="predicted"/>
<evidence type="ECO:0000313" key="1">
    <source>
        <dbReference type="EMBL" id="NDW20010.1"/>
    </source>
</evidence>
<keyword evidence="2" id="KW-1185">Reference proteome</keyword>
<protein>
    <submittedName>
        <fullName evidence="1">Uncharacterized protein</fullName>
    </submittedName>
</protein>
<comment type="caution">
    <text evidence="1">The sequence shown here is derived from an EMBL/GenBank/DDBJ whole genome shotgun (WGS) entry which is preliminary data.</text>
</comment>
<organism evidence="1 2">
    <name type="scientific">Alteromonas hispanica</name>
    <dbReference type="NCBI Taxonomy" id="315421"/>
    <lineage>
        <taxon>Bacteria</taxon>
        <taxon>Pseudomonadati</taxon>
        <taxon>Pseudomonadota</taxon>
        <taxon>Gammaproteobacteria</taxon>
        <taxon>Alteromonadales</taxon>
        <taxon>Alteromonadaceae</taxon>
        <taxon>Alteromonas/Salinimonas group</taxon>
        <taxon>Alteromonas</taxon>
    </lineage>
</organism>
<sequence length="83" mass="9814">MIAEKDIDRTLSNEYGRYFLFGDRRDRGIFWLKAGNKESEEISHVYSVGGWGKETDHDRYPIITKDLTRAYNKANKRWEDLLG</sequence>
<gene>
    <name evidence="1" type="ORF">GTW09_00510</name>
</gene>
<reference evidence="1 2" key="1">
    <citation type="submission" date="2020-01" db="EMBL/GenBank/DDBJ databases">
        <title>Genomes of bacteria type strains.</title>
        <authorList>
            <person name="Chen J."/>
            <person name="Zhu S."/>
            <person name="Yang J."/>
        </authorList>
    </citation>
    <scope>NUCLEOTIDE SEQUENCE [LARGE SCALE GENOMIC DNA]</scope>
    <source>
        <strain evidence="1 2">LMG 22958</strain>
    </source>
</reference>
<name>A0A6L9MPN3_9ALTE</name>
<accession>A0A6L9MPN3</accession>
<evidence type="ECO:0000313" key="2">
    <source>
        <dbReference type="Proteomes" id="UP000478837"/>
    </source>
</evidence>
<dbReference type="Proteomes" id="UP000478837">
    <property type="component" value="Unassembled WGS sequence"/>
</dbReference>